<sequence length="108" mass="11608">MSDEWCSGPLWVRPLVDGRWSLGIEDWPTDQRSKIIGFIVRVGNTFEVTTVSAPLTESSFGSLLSAMDFITFTLPARGNALGAVWMAVSASEAGADNSDSVSQPVTLQ</sequence>
<dbReference type="Proteomes" id="UP000298424">
    <property type="component" value="Unassembled WGS sequence"/>
</dbReference>
<gene>
    <name evidence="1" type="ORF">E3T27_00965</name>
</gene>
<proteinExistence type="predicted"/>
<evidence type="ECO:0000313" key="1">
    <source>
        <dbReference type="EMBL" id="TFD28520.1"/>
    </source>
</evidence>
<comment type="caution">
    <text evidence="1">The sequence shown here is derived from an EMBL/GenBank/DDBJ whole genome shotgun (WGS) entry which is preliminary data.</text>
</comment>
<accession>A0A4R8ZKN8</accession>
<dbReference type="OrthoDB" id="5120633at2"/>
<dbReference type="EMBL" id="SOGT01000002">
    <property type="protein sequence ID" value="TFD28520.1"/>
    <property type="molecule type" value="Genomic_DNA"/>
</dbReference>
<evidence type="ECO:0000313" key="2">
    <source>
        <dbReference type="Proteomes" id="UP000298424"/>
    </source>
</evidence>
<reference evidence="1 2" key="1">
    <citation type="submission" date="2019-03" db="EMBL/GenBank/DDBJ databases">
        <title>Genomics of glacier-inhabiting Cryobacterium strains.</title>
        <authorList>
            <person name="Liu Q."/>
            <person name="Xin Y.-H."/>
        </authorList>
    </citation>
    <scope>NUCLEOTIDE SEQUENCE [LARGE SCALE GENOMIC DNA]</scope>
    <source>
        <strain evidence="1 2">TMT1-1</strain>
    </source>
</reference>
<keyword evidence="2" id="KW-1185">Reference proteome</keyword>
<protein>
    <submittedName>
        <fullName evidence="1">Uncharacterized protein</fullName>
    </submittedName>
</protein>
<dbReference type="RefSeq" id="WP_134571301.1">
    <property type="nucleotide sequence ID" value="NZ_SOGT01000002.1"/>
</dbReference>
<dbReference type="AlphaFoldDB" id="A0A4R8ZKN8"/>
<name>A0A4R8ZKN8_9MICO</name>
<organism evidence="1 2">
    <name type="scientific">Cryobacterium lyxosi</name>
    <dbReference type="NCBI Taxonomy" id="1259228"/>
    <lineage>
        <taxon>Bacteria</taxon>
        <taxon>Bacillati</taxon>
        <taxon>Actinomycetota</taxon>
        <taxon>Actinomycetes</taxon>
        <taxon>Micrococcales</taxon>
        <taxon>Microbacteriaceae</taxon>
        <taxon>Cryobacterium</taxon>
    </lineage>
</organism>